<dbReference type="InterPro" id="IPR003877">
    <property type="entry name" value="SPRY_dom"/>
</dbReference>
<evidence type="ECO:0000313" key="6">
    <source>
        <dbReference type="Proteomes" id="UP001142489"/>
    </source>
</evidence>
<dbReference type="SUPFAM" id="SSF49899">
    <property type="entry name" value="Concanavalin A-like lectins/glucanases"/>
    <property type="match status" value="1"/>
</dbReference>
<dbReference type="InterPro" id="IPR013320">
    <property type="entry name" value="ConA-like_dom_sf"/>
</dbReference>
<dbReference type="Pfam" id="PF00622">
    <property type="entry name" value="SPRY"/>
    <property type="match status" value="1"/>
</dbReference>
<dbReference type="OrthoDB" id="9410880at2759"/>
<dbReference type="EMBL" id="JAPFRF010000011">
    <property type="protein sequence ID" value="KAJ7317347.1"/>
    <property type="molecule type" value="Genomic_DNA"/>
</dbReference>
<evidence type="ECO:0000256" key="2">
    <source>
        <dbReference type="ARBA" id="ARBA00022699"/>
    </source>
</evidence>
<organism evidence="5 6">
    <name type="scientific">Phrynocephalus forsythii</name>
    <dbReference type="NCBI Taxonomy" id="171643"/>
    <lineage>
        <taxon>Eukaryota</taxon>
        <taxon>Metazoa</taxon>
        <taxon>Chordata</taxon>
        <taxon>Craniata</taxon>
        <taxon>Vertebrata</taxon>
        <taxon>Euteleostomi</taxon>
        <taxon>Lepidosauria</taxon>
        <taxon>Squamata</taxon>
        <taxon>Bifurcata</taxon>
        <taxon>Unidentata</taxon>
        <taxon>Episquamata</taxon>
        <taxon>Toxicofera</taxon>
        <taxon>Iguania</taxon>
        <taxon>Acrodonta</taxon>
        <taxon>Agamidae</taxon>
        <taxon>Agaminae</taxon>
        <taxon>Phrynocephalus</taxon>
    </lineage>
</organism>
<sequence>MLETITASSQLTISEDRKGLTLRDGLCTQTAGSLQFHHQQCVLGQKSFHSGRNYWDVDVENEGAWAVGVSEYNIELEKNIQPSPKAGIWAIGRWEGQYRAVVPPDYPPLSVNREPKRIRVCLNYSARELAFFDACTATLLCTYSLTFAGGHSFRGAAACCSSGAFTRCFLCSADAGQTIPKT</sequence>
<feature type="domain" description="B30.2/SPRY" evidence="4">
    <location>
        <begin position="1"/>
        <end position="182"/>
    </location>
</feature>
<dbReference type="SMART" id="SM00449">
    <property type="entry name" value="SPRY"/>
    <property type="match status" value="1"/>
</dbReference>
<evidence type="ECO:0000256" key="1">
    <source>
        <dbReference type="ARBA" id="ARBA00009651"/>
    </source>
</evidence>
<proteinExistence type="inferred from homology"/>
<dbReference type="InterPro" id="IPR001870">
    <property type="entry name" value="B30.2/SPRY"/>
</dbReference>
<dbReference type="PRINTS" id="PR01407">
    <property type="entry name" value="BUTYPHLNCDUF"/>
</dbReference>
<evidence type="ECO:0000256" key="3">
    <source>
        <dbReference type="ARBA" id="ARBA00034460"/>
    </source>
</evidence>
<comment type="function">
    <text evidence="3">Neurotoxin that produces dose-dependent hypolocomotion and hyperalgesia in mice. May directly act on the central nervous system, as it is 6500-fold more potent when administered intracerebroventricularly than intraperitoneal.</text>
</comment>
<comment type="similarity">
    <text evidence="1">Belongs to the ohanin/vespryn family.</text>
</comment>
<keyword evidence="2" id="KW-0800">Toxin</keyword>
<evidence type="ECO:0000259" key="4">
    <source>
        <dbReference type="PROSITE" id="PS50188"/>
    </source>
</evidence>
<comment type="caution">
    <text evidence="5">The sequence shown here is derived from an EMBL/GenBank/DDBJ whole genome shotgun (WGS) entry which is preliminary data.</text>
</comment>
<dbReference type="PROSITE" id="PS50188">
    <property type="entry name" value="B302_SPRY"/>
    <property type="match status" value="1"/>
</dbReference>
<evidence type="ECO:0000313" key="5">
    <source>
        <dbReference type="EMBL" id="KAJ7317347.1"/>
    </source>
</evidence>
<name>A0A9Q0XKC3_9SAUR</name>
<reference evidence="5" key="1">
    <citation type="journal article" date="2023" name="DNA Res.">
        <title>Chromosome-level genome assembly of Phrynocephalus forsythii using third-generation DNA sequencing and Hi-C analysis.</title>
        <authorList>
            <person name="Qi Y."/>
            <person name="Zhao W."/>
            <person name="Zhao Y."/>
            <person name="Niu C."/>
            <person name="Cao S."/>
            <person name="Zhang Y."/>
        </authorList>
    </citation>
    <scope>NUCLEOTIDE SEQUENCE</scope>
    <source>
        <tissue evidence="5">Muscle</tissue>
    </source>
</reference>
<protein>
    <recommendedName>
        <fullName evidence="4">B30.2/SPRY domain-containing protein</fullName>
    </recommendedName>
</protein>
<dbReference type="AlphaFoldDB" id="A0A9Q0XKC3"/>
<keyword evidence="2" id="KW-0528">Neurotoxin</keyword>
<dbReference type="Gene3D" id="2.60.120.920">
    <property type="match status" value="1"/>
</dbReference>
<keyword evidence="6" id="KW-1185">Reference proteome</keyword>
<dbReference type="PANTHER" id="PTHR24103">
    <property type="entry name" value="E3 UBIQUITIN-PROTEIN LIGASE TRIM"/>
    <property type="match status" value="1"/>
</dbReference>
<dbReference type="InterPro" id="IPR003879">
    <property type="entry name" value="Butyrophylin_SPRY"/>
</dbReference>
<gene>
    <name evidence="5" type="ORF">JRQ81_003509</name>
</gene>
<accession>A0A9Q0XKC3</accession>
<dbReference type="Proteomes" id="UP001142489">
    <property type="component" value="Unassembled WGS sequence"/>
</dbReference>
<dbReference type="InterPro" id="IPR043136">
    <property type="entry name" value="B30.2/SPRY_sf"/>
</dbReference>
<dbReference type="InterPro" id="IPR050143">
    <property type="entry name" value="TRIM/RBCC"/>
</dbReference>